<accession>A0AAV8VEC4</accession>
<reference evidence="1 2" key="1">
    <citation type="journal article" date="2023" name="Insect Mol. Biol.">
        <title>Genome sequencing provides insights into the evolution of gene families encoding plant cell wall-degrading enzymes in longhorned beetles.</title>
        <authorList>
            <person name="Shin N.R."/>
            <person name="Okamura Y."/>
            <person name="Kirsch R."/>
            <person name="Pauchet Y."/>
        </authorList>
    </citation>
    <scope>NUCLEOTIDE SEQUENCE [LARGE SCALE GENOMIC DNA]</scope>
    <source>
        <strain evidence="1">EAD_L_NR</strain>
    </source>
</reference>
<name>A0AAV8VEC4_9CUCU</name>
<evidence type="ECO:0000313" key="1">
    <source>
        <dbReference type="EMBL" id="KAJ8912275.1"/>
    </source>
</evidence>
<gene>
    <name evidence="1" type="ORF">NQ315_016773</name>
</gene>
<organism evidence="1 2">
    <name type="scientific">Exocentrus adspersus</name>
    <dbReference type="NCBI Taxonomy" id="1586481"/>
    <lineage>
        <taxon>Eukaryota</taxon>
        <taxon>Metazoa</taxon>
        <taxon>Ecdysozoa</taxon>
        <taxon>Arthropoda</taxon>
        <taxon>Hexapoda</taxon>
        <taxon>Insecta</taxon>
        <taxon>Pterygota</taxon>
        <taxon>Neoptera</taxon>
        <taxon>Endopterygota</taxon>
        <taxon>Coleoptera</taxon>
        <taxon>Polyphaga</taxon>
        <taxon>Cucujiformia</taxon>
        <taxon>Chrysomeloidea</taxon>
        <taxon>Cerambycidae</taxon>
        <taxon>Lamiinae</taxon>
        <taxon>Acanthocinini</taxon>
        <taxon>Exocentrus</taxon>
    </lineage>
</organism>
<dbReference type="EMBL" id="JANEYG010000135">
    <property type="protein sequence ID" value="KAJ8912275.1"/>
    <property type="molecule type" value="Genomic_DNA"/>
</dbReference>
<evidence type="ECO:0000313" key="2">
    <source>
        <dbReference type="Proteomes" id="UP001159042"/>
    </source>
</evidence>
<sequence length="111" mass="12152">KILIIFTLCALALAINTCDLHLRLTPAICACVAIRLDGYGRTRALPLSVEVAVVEKRTVANGQMKTKLGRPFHPVLVRKGRLYGEKGGLLAQMQMAKFASRKGYHTFLAEG</sequence>
<comment type="caution">
    <text evidence="1">The sequence shown here is derived from an EMBL/GenBank/DDBJ whole genome shotgun (WGS) entry which is preliminary data.</text>
</comment>
<feature type="non-terminal residue" evidence="1">
    <location>
        <position position="1"/>
    </location>
</feature>
<dbReference type="Proteomes" id="UP001159042">
    <property type="component" value="Unassembled WGS sequence"/>
</dbReference>
<keyword evidence="2" id="KW-1185">Reference proteome</keyword>
<protein>
    <submittedName>
        <fullName evidence="1">Uncharacterized protein</fullName>
    </submittedName>
</protein>
<dbReference type="AlphaFoldDB" id="A0AAV8VEC4"/>
<proteinExistence type="predicted"/>